<name>A0A4U3MKD6_9ACTN</name>
<sequence>MLRYVMGITLTTGACAAGGVPAVEEAAGRFFAAVAAGQGTAACALLTDAAAASLPEPCATSVLDLGLRGGPAESVAVWGSEAQVRLPQDTVFLHRGAGGWRVRGAGCRPDGERPYDCEVSG</sequence>
<evidence type="ECO:0000313" key="1">
    <source>
        <dbReference type="EMBL" id="TKK89360.1"/>
    </source>
</evidence>
<gene>
    <name evidence="1" type="ORF">FDA94_10575</name>
</gene>
<dbReference type="EMBL" id="SZQA01000007">
    <property type="protein sequence ID" value="TKK89360.1"/>
    <property type="molecule type" value="Genomic_DNA"/>
</dbReference>
<reference evidence="1 2" key="1">
    <citation type="submission" date="2019-04" db="EMBL/GenBank/DDBJ databases">
        <title>Herbidospora sp. NEAU-GS14.nov., a novel actinomycete isolated from soil.</title>
        <authorList>
            <person name="Han L."/>
        </authorList>
    </citation>
    <scope>NUCLEOTIDE SEQUENCE [LARGE SCALE GENOMIC DNA]</scope>
    <source>
        <strain evidence="1 2">NEAU-GS14</strain>
    </source>
</reference>
<evidence type="ECO:0008006" key="3">
    <source>
        <dbReference type="Google" id="ProtNLM"/>
    </source>
</evidence>
<dbReference type="RefSeq" id="WP_137246863.1">
    <property type="nucleotide sequence ID" value="NZ_SZQA01000007.1"/>
</dbReference>
<dbReference type="Proteomes" id="UP000308705">
    <property type="component" value="Unassembled WGS sequence"/>
</dbReference>
<dbReference type="AlphaFoldDB" id="A0A4U3MKD6"/>
<dbReference type="PROSITE" id="PS51257">
    <property type="entry name" value="PROKAR_LIPOPROTEIN"/>
    <property type="match status" value="1"/>
</dbReference>
<proteinExistence type="predicted"/>
<organism evidence="1 2">
    <name type="scientific">Herbidospora galbida</name>
    <dbReference type="NCBI Taxonomy" id="2575442"/>
    <lineage>
        <taxon>Bacteria</taxon>
        <taxon>Bacillati</taxon>
        <taxon>Actinomycetota</taxon>
        <taxon>Actinomycetes</taxon>
        <taxon>Streptosporangiales</taxon>
        <taxon>Streptosporangiaceae</taxon>
        <taxon>Herbidospora</taxon>
    </lineage>
</organism>
<comment type="caution">
    <text evidence="1">The sequence shown here is derived from an EMBL/GenBank/DDBJ whole genome shotgun (WGS) entry which is preliminary data.</text>
</comment>
<dbReference type="OrthoDB" id="5193742at2"/>
<evidence type="ECO:0000313" key="2">
    <source>
        <dbReference type="Proteomes" id="UP000308705"/>
    </source>
</evidence>
<keyword evidence="2" id="KW-1185">Reference proteome</keyword>
<accession>A0A4U3MKD6</accession>
<protein>
    <recommendedName>
        <fullName evidence="3">Lipoprotein</fullName>
    </recommendedName>
</protein>